<reference evidence="2 3" key="1">
    <citation type="journal article" date="2013" name="Stand. Genomic Sci.">
        <title>Complete genome sequence of Dehalobacter restrictus PER-K23(T.).</title>
        <authorList>
            <person name="Kruse T."/>
            <person name="Maillard J."/>
            <person name="Goodwin L."/>
            <person name="Woyke T."/>
            <person name="Teshima H."/>
            <person name="Bruce D."/>
            <person name="Detter C."/>
            <person name="Tapia R."/>
            <person name="Han C."/>
            <person name="Huntemann M."/>
            <person name="Wei C.L."/>
            <person name="Han J."/>
            <person name="Chen A."/>
            <person name="Kyrpides N."/>
            <person name="Szeto E."/>
            <person name="Markowitz V."/>
            <person name="Ivanova N."/>
            <person name="Pagani I."/>
            <person name="Pati A."/>
            <person name="Pitluck S."/>
            <person name="Nolan M."/>
            <person name="Holliger C."/>
            <person name="Smidt H."/>
        </authorList>
    </citation>
    <scope>NUCLEOTIDE SEQUENCE [LARGE SCALE GENOMIC DNA]</scope>
    <source>
        <strain evidence="3">DSM 9455</strain>
    </source>
</reference>
<evidence type="ECO:0000313" key="3">
    <source>
        <dbReference type="Proteomes" id="UP000018934"/>
    </source>
</evidence>
<dbReference type="SUPFAM" id="SSF51735">
    <property type="entry name" value="NAD(P)-binding Rossmann-fold domains"/>
    <property type="match status" value="1"/>
</dbReference>
<dbReference type="EMBL" id="CP007033">
    <property type="protein sequence ID" value="AHF10745.1"/>
    <property type="molecule type" value="Genomic_DNA"/>
</dbReference>
<keyword evidence="3" id="KW-1185">Reference proteome</keyword>
<proteinExistence type="predicted"/>
<dbReference type="SMART" id="SM00881">
    <property type="entry name" value="CoA_binding"/>
    <property type="match status" value="1"/>
</dbReference>
<dbReference type="InterPro" id="IPR036291">
    <property type="entry name" value="NAD(P)-bd_dom_sf"/>
</dbReference>
<dbReference type="Gene3D" id="3.40.50.720">
    <property type="entry name" value="NAD(P)-binding Rossmann-like Domain"/>
    <property type="match status" value="1"/>
</dbReference>
<dbReference type="PANTHER" id="PTHR33303:SF2">
    <property type="entry name" value="COA-BINDING DOMAIN-CONTAINING PROTEIN"/>
    <property type="match status" value="1"/>
</dbReference>
<dbReference type="Proteomes" id="UP000018934">
    <property type="component" value="Chromosome"/>
</dbReference>
<evidence type="ECO:0000259" key="1">
    <source>
        <dbReference type="SMART" id="SM00881"/>
    </source>
</evidence>
<feature type="domain" description="CoA-binding" evidence="1">
    <location>
        <begin position="10"/>
        <end position="102"/>
    </location>
</feature>
<dbReference type="PANTHER" id="PTHR33303">
    <property type="entry name" value="CYTOPLASMIC PROTEIN-RELATED"/>
    <property type="match status" value="1"/>
</dbReference>
<dbReference type="Pfam" id="PF13380">
    <property type="entry name" value="CoA_binding_2"/>
    <property type="match status" value="1"/>
</dbReference>
<sequence length="149" mass="16813">MTTMSSVNDFLDLRTLAVVGVSRSEKKFSRRLYRTLKKRGYNVFAVNPNMDSIDGEICYENLQSLPQKADGAVIVVPPDQTNKVVRDAVEAGVKHIWIQQGAESKEAIDYCTENQINVIHDQCVLMFAEPSFPHSFHRSVLKVFGKLPK</sequence>
<name>A0ABM5P7W2_DEHRP</name>
<accession>A0ABM5P7W2</accession>
<evidence type="ECO:0000313" key="2">
    <source>
        <dbReference type="EMBL" id="AHF10745.1"/>
    </source>
</evidence>
<protein>
    <submittedName>
        <fullName evidence="2">CoA-binding protein</fullName>
    </submittedName>
</protein>
<organism evidence="2 3">
    <name type="scientific">Dehalobacter restrictus (strain DSM 9455 / PER-K23)</name>
    <dbReference type="NCBI Taxonomy" id="871738"/>
    <lineage>
        <taxon>Bacteria</taxon>
        <taxon>Bacillati</taxon>
        <taxon>Bacillota</taxon>
        <taxon>Clostridia</taxon>
        <taxon>Eubacteriales</taxon>
        <taxon>Desulfitobacteriaceae</taxon>
        <taxon>Dehalobacter</taxon>
    </lineage>
</organism>
<gene>
    <name evidence="2" type="ORF">DEHRE_12250</name>
</gene>
<dbReference type="InterPro" id="IPR003781">
    <property type="entry name" value="CoA-bd"/>
</dbReference>